<comment type="subcellular location">
    <subcellularLocation>
        <location evidence="1">Cell membrane</location>
        <topology evidence="1">Multi-pass membrane protein</topology>
    </subcellularLocation>
</comment>
<dbReference type="Pfam" id="PF00482">
    <property type="entry name" value="T2SSF"/>
    <property type="match status" value="1"/>
</dbReference>
<reference evidence="8 9" key="1">
    <citation type="journal article" date="2000" name="Arch. Microbiol.">
        <title>Rhodobaca bogoriensis gen. nov. and sp. nov., an alkaliphilic purple nonsulfur bacterium from African Rift Valley soda lakes.</title>
        <authorList>
            <person name="Milford A.D."/>
            <person name="Achenbach L.A."/>
            <person name="Jung D.O."/>
            <person name="Madigan M.T."/>
        </authorList>
    </citation>
    <scope>NUCLEOTIDE SEQUENCE [LARGE SCALE GENOMIC DNA]</scope>
    <source>
        <strain evidence="8 9">2376</strain>
    </source>
</reference>
<feature type="transmembrane region" description="Helical" evidence="6">
    <location>
        <begin position="73"/>
        <end position="90"/>
    </location>
</feature>
<evidence type="ECO:0000256" key="4">
    <source>
        <dbReference type="ARBA" id="ARBA00022989"/>
    </source>
</evidence>
<sequence length="303" mass="33414">MYALLQPRIRQAEKTRERMTMALTGSSAGAAPSRRKSIEDFIREAGEDGNDERPKRPTLEQRLRQADLPLSRGQYWLACLGTGVIALGILKALTSQALPVIAILAAGAALLLPHLFVERRRNARFLQFTQEFPNAIDVVVRGVKSGLPLSDCLKIISAEAQEPVRSEFRKVVEDQTLGMTNEEVVQRLAVRVPLPEVRFFGIVIAIQSRTGGSLSEALGNLSRVLRDRKKMREKIKAMSSEAKTSAGIIAALPFGVAFFVYLTSPDYISLLFTTTLGNMVLLGCAVWMGIGVLVMRNMINFEI</sequence>
<keyword evidence="3 6" id="KW-0812">Transmembrane</keyword>
<dbReference type="EMBL" id="JACBXS010000067">
    <property type="protein sequence ID" value="NYS26733.1"/>
    <property type="molecule type" value="Genomic_DNA"/>
</dbReference>
<dbReference type="InterPro" id="IPR042094">
    <property type="entry name" value="T2SS_GspF_sf"/>
</dbReference>
<evidence type="ECO:0000313" key="9">
    <source>
        <dbReference type="Proteomes" id="UP000529417"/>
    </source>
</evidence>
<keyword evidence="4 6" id="KW-1133">Transmembrane helix</keyword>
<comment type="caution">
    <text evidence="8">The sequence shown here is derived from an EMBL/GenBank/DDBJ whole genome shotgun (WGS) entry which is preliminary data.</text>
</comment>
<dbReference type="PANTHER" id="PTHR35007:SF1">
    <property type="entry name" value="PILUS ASSEMBLY PROTEIN"/>
    <property type="match status" value="1"/>
</dbReference>
<evidence type="ECO:0000256" key="1">
    <source>
        <dbReference type="ARBA" id="ARBA00004651"/>
    </source>
</evidence>
<evidence type="ECO:0000256" key="3">
    <source>
        <dbReference type="ARBA" id="ARBA00022692"/>
    </source>
</evidence>
<feature type="domain" description="Type II secretion system protein GspF" evidence="7">
    <location>
        <begin position="136"/>
        <end position="261"/>
    </location>
</feature>
<evidence type="ECO:0000256" key="6">
    <source>
        <dbReference type="SAM" id="Phobius"/>
    </source>
</evidence>
<proteinExistence type="predicted"/>
<dbReference type="AlphaFoldDB" id="A0A7Z0I2I1"/>
<evidence type="ECO:0000259" key="7">
    <source>
        <dbReference type="Pfam" id="PF00482"/>
    </source>
</evidence>
<evidence type="ECO:0000256" key="2">
    <source>
        <dbReference type="ARBA" id="ARBA00022475"/>
    </source>
</evidence>
<accession>A0A7Z0I2I1</accession>
<evidence type="ECO:0000256" key="5">
    <source>
        <dbReference type="ARBA" id="ARBA00023136"/>
    </source>
</evidence>
<feature type="transmembrane region" description="Helical" evidence="6">
    <location>
        <begin position="96"/>
        <end position="117"/>
    </location>
</feature>
<keyword evidence="9" id="KW-1185">Reference proteome</keyword>
<dbReference type="Proteomes" id="UP000529417">
    <property type="component" value="Unassembled WGS sequence"/>
</dbReference>
<dbReference type="PANTHER" id="PTHR35007">
    <property type="entry name" value="INTEGRAL MEMBRANE PROTEIN-RELATED"/>
    <property type="match status" value="1"/>
</dbReference>
<name>A0A7Z0I2I1_9RHOB</name>
<dbReference type="InterPro" id="IPR018076">
    <property type="entry name" value="T2SS_GspF_dom"/>
</dbReference>
<keyword evidence="5 6" id="KW-0472">Membrane</keyword>
<feature type="transmembrane region" description="Helical" evidence="6">
    <location>
        <begin position="244"/>
        <end position="262"/>
    </location>
</feature>
<protein>
    <submittedName>
        <fullName evidence="8">Type II secretion system F family protein</fullName>
    </submittedName>
</protein>
<organism evidence="8 9">
    <name type="scientific">Rhabdonatronobacter sediminivivens</name>
    <dbReference type="NCBI Taxonomy" id="2743469"/>
    <lineage>
        <taxon>Bacteria</taxon>
        <taxon>Pseudomonadati</taxon>
        <taxon>Pseudomonadota</taxon>
        <taxon>Alphaproteobacteria</taxon>
        <taxon>Rhodobacterales</taxon>
        <taxon>Paracoccaceae</taxon>
        <taxon>Rhabdonatronobacter</taxon>
    </lineage>
</organism>
<evidence type="ECO:0000313" key="8">
    <source>
        <dbReference type="EMBL" id="NYS26733.1"/>
    </source>
</evidence>
<dbReference type="Gene3D" id="1.20.81.30">
    <property type="entry name" value="Type II secretion system (T2SS), domain F"/>
    <property type="match status" value="1"/>
</dbReference>
<keyword evidence="2" id="KW-1003">Cell membrane</keyword>
<dbReference type="GO" id="GO:0005886">
    <property type="term" value="C:plasma membrane"/>
    <property type="evidence" value="ECO:0007669"/>
    <property type="project" value="UniProtKB-SubCell"/>
</dbReference>
<gene>
    <name evidence="8" type="ORF">HUK65_17290</name>
</gene>
<feature type="transmembrane region" description="Helical" evidence="6">
    <location>
        <begin position="268"/>
        <end position="294"/>
    </location>
</feature>